<dbReference type="AlphaFoldDB" id="A0A4D5RDP4"/>
<evidence type="ECO:0000313" key="1">
    <source>
        <dbReference type="EMBL" id="MOY34621.1"/>
    </source>
</evidence>
<organism evidence="1">
    <name type="scientific">Ixodes scapularis</name>
    <name type="common">Black-legged tick</name>
    <name type="synonym">Deer tick</name>
    <dbReference type="NCBI Taxonomy" id="6945"/>
    <lineage>
        <taxon>Eukaryota</taxon>
        <taxon>Metazoa</taxon>
        <taxon>Ecdysozoa</taxon>
        <taxon>Arthropoda</taxon>
        <taxon>Chelicerata</taxon>
        <taxon>Arachnida</taxon>
        <taxon>Acari</taxon>
        <taxon>Parasitiformes</taxon>
        <taxon>Ixodida</taxon>
        <taxon>Ixodoidea</taxon>
        <taxon>Ixodidae</taxon>
        <taxon>Ixodinae</taxon>
        <taxon>Ixodes</taxon>
    </lineage>
</organism>
<dbReference type="EMBL" id="GHJT01000650">
    <property type="protein sequence ID" value="MOY34621.1"/>
    <property type="molecule type" value="Transcribed_RNA"/>
</dbReference>
<reference evidence="1" key="1">
    <citation type="submission" date="2019-04" db="EMBL/GenBank/DDBJ databases">
        <title>An insight into the mialome of Ixodes scapularis.</title>
        <authorList>
            <person name="Ribeiro J.M."/>
            <person name="Mather T.N."/>
            <person name="Karim S."/>
        </authorList>
    </citation>
    <scope>NUCLEOTIDE SEQUENCE</scope>
</reference>
<name>A0A4D5RDP4_IXOSC</name>
<sequence>MWGRRFSGCLSVSIQVSTIQSSNGLSARLTRSASFIPKTKRKERFIKSMQVNIRTTRASRCQNEAVMLA</sequence>
<accession>A0A4D5RDP4</accession>
<proteinExistence type="predicted"/>
<protein>
    <submittedName>
        <fullName evidence="1">Uncharacterized protein</fullName>
    </submittedName>
</protein>